<organism evidence="1 2">
    <name type="scientific">Sphingomonas melonis TY</name>
    <dbReference type="NCBI Taxonomy" id="621456"/>
    <lineage>
        <taxon>Bacteria</taxon>
        <taxon>Pseudomonadati</taxon>
        <taxon>Pseudomonadota</taxon>
        <taxon>Alphaproteobacteria</taxon>
        <taxon>Sphingomonadales</taxon>
        <taxon>Sphingomonadaceae</taxon>
        <taxon>Sphingomonas</taxon>
    </lineage>
</organism>
<reference evidence="1" key="1">
    <citation type="submission" date="2016-03" db="EMBL/GenBank/DDBJ databases">
        <title>Sphingomonas melonis TY, whole genome shotgun sequencing.</title>
        <authorList>
            <person name="Wang H."/>
            <person name="Zhu P."/>
        </authorList>
    </citation>
    <scope>NUCLEOTIDE SEQUENCE [LARGE SCALE GENOMIC DNA]</scope>
    <source>
        <strain evidence="1">TY</strain>
    </source>
</reference>
<comment type="caution">
    <text evidence="1">The sequence shown here is derived from an EMBL/GenBank/DDBJ whole genome shotgun (WGS) entry which is preliminary data.</text>
</comment>
<accession>A0A175Y554</accession>
<protein>
    <submittedName>
        <fullName evidence="1">Uncharacterized protein</fullName>
    </submittedName>
</protein>
<name>A0A175Y554_9SPHN</name>
<evidence type="ECO:0000313" key="2">
    <source>
        <dbReference type="Proteomes" id="UP000078460"/>
    </source>
</evidence>
<dbReference type="AlphaFoldDB" id="A0A175Y554"/>
<dbReference type="KEGG" id="smy:BJP26_02605"/>
<gene>
    <name evidence="1" type="ORF">AVM11_04225</name>
</gene>
<proteinExistence type="predicted"/>
<dbReference type="EMBL" id="LQCK02000012">
    <property type="protein sequence ID" value="KZB95486.1"/>
    <property type="molecule type" value="Genomic_DNA"/>
</dbReference>
<keyword evidence="2" id="KW-1185">Reference proteome</keyword>
<sequence length="89" mass="10442">MNFRGDEVEPFLETNPLQTAVLRCESIFRTEVGQILKDRRTFGEHLGIVEHERRDIAFRVDREEKRLFGAHAPLRVCPATSKRIRPRLI</sequence>
<evidence type="ECO:0000313" key="1">
    <source>
        <dbReference type="EMBL" id="KZB95486.1"/>
    </source>
</evidence>
<dbReference type="Proteomes" id="UP000078460">
    <property type="component" value="Unassembled WGS sequence"/>
</dbReference>